<organism evidence="3 4">
    <name type="scientific">Ktedonospora formicarum</name>
    <dbReference type="NCBI Taxonomy" id="2778364"/>
    <lineage>
        <taxon>Bacteria</taxon>
        <taxon>Bacillati</taxon>
        <taxon>Chloroflexota</taxon>
        <taxon>Ktedonobacteria</taxon>
        <taxon>Ktedonobacterales</taxon>
        <taxon>Ktedonobacteraceae</taxon>
        <taxon>Ktedonospora</taxon>
    </lineage>
</organism>
<dbReference type="Proteomes" id="UP000612362">
    <property type="component" value="Unassembled WGS sequence"/>
</dbReference>
<sequence>MEHTAALSSRDQRTEQTHVAPDGELVTPPLGAQYLLLITPSDEEERQASAMENFFQACASDEPFAVELVGTRREQGFVLRASSAEQLLLLSKQFSAQYPQADLSRIAPEADPLLLREGEHAVIGEFAMTHKPWMPLKTFSGRELLEPGADPLAGILAAMEPLGSGQRLIAQLALLRAPEHWIDRYIRKSVEHPLQGERDARLTGARVPSSGTNEMQKTLLLVAALFGALLAYRCYITQAWIQLILLLGAALVLGIALLWWTSTHARQEIYDMQLVTEKLSRQAFYTSLRVIAIGQQSTSTKEQLQRHITRLAVAYRQFTVPSANSLALKRVRSIQTKQTRARQLVHPHTAFPYAHPLLRVLYGGVPGPDIWNGLELSGAFHLPQAFTDLPLVRRVSLKQLLASPEIARQMEQARAPLPPAFIGYSRHRGYSVPVYLPYATLFSHKFLVARSRYGKSTLMQLLIQAAMQEVQDHTLQPGVFVIDPHKDLIEDLLKLIPAQRVKDVVLLDLTDTDAVPALNPLDATMGFTRDQAVANLLASFERVWSDFWGPRMAYFLKAVCLLLYTLNQQRVRHGKADQQYTLLDINPLLQYRDYAIQVLQELDMRETWHQELFAWWVNVYFALPPQSSFRNEVIMPIVSKLGVFHDNQQMRRIVGQPITKAPVHVAITEGKIVLCALSSRDMDDASVNILGSTLINLLHRAFHVQQDVPLPQRRQVLCAADEFHALAGGDWDRLLSEDAKFGCSLLLATQNLKRLNKIRDGLLEMVFSNCDNMFAFNVSAADAKLLEEEFRGVIEAKDILSQPRLHSYARLCLPKHPVQIVSVTLTPPASWAHTPSQAQQVATIRQQHQQQNTSAADIDSHYADHLAQFLDITPLAQKLQRDARDLKAAQTSKQQRAHAEQLAADVQVIRQQPQAPHWQQAQTSSPADQFPKNREHDGTPASIRSSLAGGSGKGAATTPDQEEEHIDTPGDGKRNHPRSKRKKQAKEPVGVAPPFPLLPSDPEQEPNTSQPRFPMRSAGGALSWRSERERGE</sequence>
<dbReference type="AlphaFoldDB" id="A0A8J3IB96"/>
<keyword evidence="4" id="KW-1185">Reference proteome</keyword>
<proteinExistence type="predicted"/>
<feature type="transmembrane region" description="Helical" evidence="2">
    <location>
        <begin position="218"/>
        <end position="236"/>
    </location>
</feature>
<feature type="region of interest" description="Disordered" evidence="1">
    <location>
        <begin position="1"/>
        <end position="26"/>
    </location>
</feature>
<evidence type="ECO:0000313" key="4">
    <source>
        <dbReference type="Proteomes" id="UP000612362"/>
    </source>
</evidence>
<comment type="caution">
    <text evidence="3">The sequence shown here is derived from an EMBL/GenBank/DDBJ whole genome shotgun (WGS) entry which is preliminary data.</text>
</comment>
<protein>
    <recommendedName>
        <fullName evidence="5">TraD/TraG TraM recognition site domain-containing protein</fullName>
    </recommendedName>
</protein>
<evidence type="ECO:0000313" key="3">
    <source>
        <dbReference type="EMBL" id="GHO50836.1"/>
    </source>
</evidence>
<evidence type="ECO:0008006" key="5">
    <source>
        <dbReference type="Google" id="ProtNLM"/>
    </source>
</evidence>
<keyword evidence="2" id="KW-0812">Transmembrane</keyword>
<keyword evidence="2" id="KW-0472">Membrane</keyword>
<dbReference type="Gene3D" id="3.40.50.300">
    <property type="entry name" value="P-loop containing nucleotide triphosphate hydrolases"/>
    <property type="match status" value="2"/>
</dbReference>
<dbReference type="RefSeq" id="WP_220199793.1">
    <property type="nucleotide sequence ID" value="NZ_BNJF01000009.1"/>
</dbReference>
<gene>
    <name evidence="3" type="ORF">KSX_89990</name>
</gene>
<dbReference type="InterPro" id="IPR027417">
    <property type="entry name" value="P-loop_NTPase"/>
</dbReference>
<dbReference type="CDD" id="cd01127">
    <property type="entry name" value="TrwB_TraG_TraD_VirD4"/>
    <property type="match status" value="1"/>
</dbReference>
<feature type="transmembrane region" description="Helical" evidence="2">
    <location>
        <begin position="243"/>
        <end position="260"/>
    </location>
</feature>
<dbReference type="EMBL" id="BNJF01000009">
    <property type="protein sequence ID" value="GHO50836.1"/>
    <property type="molecule type" value="Genomic_DNA"/>
</dbReference>
<evidence type="ECO:0000256" key="1">
    <source>
        <dbReference type="SAM" id="MobiDB-lite"/>
    </source>
</evidence>
<dbReference type="SUPFAM" id="SSF52540">
    <property type="entry name" value="P-loop containing nucleoside triphosphate hydrolases"/>
    <property type="match status" value="1"/>
</dbReference>
<feature type="compositionally biased region" description="Low complexity" evidence="1">
    <location>
        <begin position="911"/>
        <end position="922"/>
    </location>
</feature>
<feature type="region of interest" description="Disordered" evidence="1">
    <location>
        <begin position="911"/>
        <end position="1032"/>
    </location>
</feature>
<name>A0A8J3IB96_9CHLR</name>
<evidence type="ECO:0000256" key="2">
    <source>
        <dbReference type="SAM" id="Phobius"/>
    </source>
</evidence>
<keyword evidence="2" id="KW-1133">Transmembrane helix</keyword>
<feature type="compositionally biased region" description="Basic residues" evidence="1">
    <location>
        <begin position="975"/>
        <end position="984"/>
    </location>
</feature>
<reference evidence="3" key="1">
    <citation type="submission" date="2020-10" db="EMBL/GenBank/DDBJ databases">
        <title>Taxonomic study of unclassified bacteria belonging to the class Ktedonobacteria.</title>
        <authorList>
            <person name="Yabe S."/>
            <person name="Wang C.M."/>
            <person name="Zheng Y."/>
            <person name="Sakai Y."/>
            <person name="Cavaletti L."/>
            <person name="Monciardini P."/>
            <person name="Donadio S."/>
        </authorList>
    </citation>
    <scope>NUCLEOTIDE SEQUENCE</scope>
    <source>
        <strain evidence="3">SOSP1-1</strain>
    </source>
</reference>
<accession>A0A8J3IB96</accession>